<accession>A0A0U2VAH2</accession>
<dbReference type="STRING" id="162209.IJ22_01870"/>
<evidence type="ECO:0000313" key="4">
    <source>
        <dbReference type="EMBL" id="ALS20579.1"/>
    </source>
</evidence>
<name>A0A0U2VAH2_9BACL</name>
<reference evidence="5" key="1">
    <citation type="submission" date="2015-12" db="EMBL/GenBank/DDBJ databases">
        <title>Complete genome sequences of two moderately thermophilic Paenibacillus species.</title>
        <authorList>
            <person name="Butler R.III."/>
            <person name="Wang J."/>
            <person name="Stark B.C."/>
            <person name="Pombert J.-F."/>
        </authorList>
    </citation>
    <scope>NUCLEOTIDE SEQUENCE [LARGE SCALE GENOMIC DNA]</scope>
    <source>
        <strain evidence="5">32O-Y</strain>
    </source>
</reference>
<dbReference type="Pfam" id="PF07883">
    <property type="entry name" value="Cupin_2"/>
    <property type="match status" value="1"/>
</dbReference>
<evidence type="ECO:0000259" key="3">
    <source>
        <dbReference type="Pfam" id="PF07883"/>
    </source>
</evidence>
<organism evidence="4 5">
    <name type="scientific">Paenibacillus naphthalenovorans</name>
    <dbReference type="NCBI Taxonomy" id="162209"/>
    <lineage>
        <taxon>Bacteria</taxon>
        <taxon>Bacillati</taxon>
        <taxon>Bacillota</taxon>
        <taxon>Bacilli</taxon>
        <taxon>Bacillales</taxon>
        <taxon>Paenibacillaceae</taxon>
        <taxon>Paenibacillus</taxon>
    </lineage>
</organism>
<gene>
    <name evidence="4" type="ORF">IJ22_01870</name>
</gene>
<dbReference type="GO" id="GO:0051213">
    <property type="term" value="F:dioxygenase activity"/>
    <property type="evidence" value="ECO:0007669"/>
    <property type="project" value="UniProtKB-KW"/>
</dbReference>
<dbReference type="OrthoDB" id="285029at2"/>
<dbReference type="InterPro" id="IPR013096">
    <property type="entry name" value="Cupin_2"/>
</dbReference>
<dbReference type="EMBL" id="CP013652">
    <property type="protein sequence ID" value="ALS20579.1"/>
    <property type="molecule type" value="Genomic_DNA"/>
</dbReference>
<keyword evidence="5" id="KW-1185">Reference proteome</keyword>
<feature type="domain" description="Cupin type-2" evidence="3">
    <location>
        <begin position="85"/>
        <end position="145"/>
    </location>
</feature>
<dbReference type="PATRIC" id="fig|162209.4.peg.191"/>
<keyword evidence="1" id="KW-0223">Dioxygenase</keyword>
<dbReference type="InterPro" id="IPR014710">
    <property type="entry name" value="RmlC-like_jellyroll"/>
</dbReference>
<dbReference type="PANTHER" id="PTHR41517:SF1">
    <property type="entry name" value="CUPIN"/>
    <property type="match status" value="1"/>
</dbReference>
<dbReference type="KEGG" id="pnp:IJ22_01870"/>
<dbReference type="Gene3D" id="2.60.120.10">
    <property type="entry name" value="Jelly Rolls"/>
    <property type="match status" value="2"/>
</dbReference>
<sequence>MSKTAQPGNLSIGTLNENWTGDARFYEYSTAADPIGSGIISPIPVKEFPPDLHNSGATRIVKLDLSSELRTEYPATSPSLLAHFIRINAGDSITTHPNATSELYYVISGAGRTELNGKTISWKKGDFMTLPSGSNSRHTTTEDTTIYYILDTPLLDYLGAKATEPRFTPVLFTAEEANAKLKEVTDAPDAHEKNRISILLNNRKFDQTLTITHVLWAMFGIVPVGANQAPHSHKSVALDFVAYAAPGTYTLVGDKIDPVTAKIIDPVRVDWETGKAFVTPPGLWHSHHNESGEPAYIIPIQDAGLQTYLRTLDIQFTFYDQEEEKPLP</sequence>
<evidence type="ECO:0000313" key="5">
    <source>
        <dbReference type="Proteomes" id="UP000061660"/>
    </source>
</evidence>
<evidence type="ECO:0000256" key="2">
    <source>
        <dbReference type="ARBA" id="ARBA00023002"/>
    </source>
</evidence>
<keyword evidence="2" id="KW-0560">Oxidoreductase</keyword>
<dbReference type="PANTHER" id="PTHR41517">
    <property type="entry name" value="1,2-DIOXYGENASE PROTEIN-RELATED"/>
    <property type="match status" value="1"/>
</dbReference>
<protein>
    <submittedName>
        <fullName evidence="4">RmlC-like protein</fullName>
    </submittedName>
</protein>
<dbReference type="SUPFAM" id="SSF51182">
    <property type="entry name" value="RmlC-like cupins"/>
    <property type="match status" value="1"/>
</dbReference>
<proteinExistence type="predicted"/>
<dbReference type="AlphaFoldDB" id="A0A0U2VAH2"/>
<evidence type="ECO:0000256" key="1">
    <source>
        <dbReference type="ARBA" id="ARBA00022964"/>
    </source>
</evidence>
<dbReference type="InterPro" id="IPR047183">
    <property type="entry name" value="GDO-like"/>
</dbReference>
<reference evidence="4 5" key="2">
    <citation type="journal article" date="2016" name="Genome Announc.">
        <title>Complete Genome Sequences of Two Interactive Moderate Thermophiles, Paenibacillus napthalenovorans 32O-Y and Paenibacillus sp. 32O-W.</title>
        <authorList>
            <person name="Butler R.R.III."/>
            <person name="Wang J."/>
            <person name="Stark B.C."/>
            <person name="Pombert J.F."/>
        </authorList>
    </citation>
    <scope>NUCLEOTIDE SEQUENCE [LARGE SCALE GENOMIC DNA]</scope>
    <source>
        <strain evidence="4 5">32O-Y</strain>
    </source>
</reference>
<dbReference type="CDD" id="cd02216">
    <property type="entry name" value="cupin_GDO-like_N"/>
    <property type="match status" value="1"/>
</dbReference>
<dbReference type="InterPro" id="IPR011051">
    <property type="entry name" value="RmlC_Cupin_sf"/>
</dbReference>
<dbReference type="RefSeq" id="WP_062406541.1">
    <property type="nucleotide sequence ID" value="NZ_CP013652.1"/>
</dbReference>
<dbReference type="Proteomes" id="UP000061660">
    <property type="component" value="Chromosome"/>
</dbReference>